<dbReference type="Gene3D" id="3.30.470.20">
    <property type="entry name" value="ATP-grasp fold, B domain"/>
    <property type="match status" value="1"/>
</dbReference>
<proteinExistence type="predicted"/>
<reference evidence="3" key="3">
    <citation type="submission" date="2021-06" db="EMBL/GenBank/DDBJ databases">
        <title>Genomic Description and Analysis of Intracellular Bacteria, Candidatus Berkiella cookevillensis and Candidatus Berkiella aquae.</title>
        <authorList>
            <person name="Kidane D.T."/>
            <person name="Mehari Y.T."/>
            <person name="Rice F.C."/>
            <person name="Arivett B.A."/>
            <person name="Farone A.L."/>
            <person name="Berk S.G."/>
            <person name="Farone M.B."/>
        </authorList>
    </citation>
    <scope>NUCLEOTIDE SEQUENCE</scope>
    <source>
        <strain evidence="3">CC99</strain>
    </source>
</reference>
<dbReference type="Pfam" id="PF21068">
    <property type="entry name" value="ATPgraspMvdD"/>
    <property type="match status" value="1"/>
</dbReference>
<evidence type="ECO:0000313" key="2">
    <source>
        <dbReference type="EMBL" id="KRG18204.1"/>
    </source>
</evidence>
<dbReference type="GO" id="GO:0018169">
    <property type="term" value="F:ribosomal S6-glutamic acid ligase activity"/>
    <property type="evidence" value="ECO:0007669"/>
    <property type="project" value="TreeGrafter"/>
</dbReference>
<keyword evidence="4" id="KW-1185">Reference proteome</keyword>
<evidence type="ECO:0000259" key="1">
    <source>
        <dbReference type="Pfam" id="PF21068"/>
    </source>
</evidence>
<dbReference type="SUPFAM" id="SSF56059">
    <property type="entry name" value="Glutathione synthetase ATP-binding domain-like"/>
    <property type="match status" value="1"/>
</dbReference>
<dbReference type="PANTHER" id="PTHR21621">
    <property type="entry name" value="RIBOSOMAL PROTEIN S6 MODIFICATION PROTEIN"/>
    <property type="match status" value="1"/>
</dbReference>
<dbReference type="GO" id="GO:0005737">
    <property type="term" value="C:cytoplasm"/>
    <property type="evidence" value="ECO:0007669"/>
    <property type="project" value="TreeGrafter"/>
</dbReference>
<dbReference type="Proteomes" id="UP000051494">
    <property type="component" value="Unassembled WGS sequence"/>
</dbReference>
<feature type="domain" description="MvdD-like pre-ATP grasp" evidence="1">
    <location>
        <begin position="3"/>
        <end position="120"/>
    </location>
</feature>
<evidence type="ECO:0000313" key="3">
    <source>
        <dbReference type="EMBL" id="MCS5708640.1"/>
    </source>
</evidence>
<dbReference type="EMBL" id="LKHV01000008">
    <property type="protein sequence ID" value="KRG18204.1"/>
    <property type="molecule type" value="Genomic_DNA"/>
</dbReference>
<dbReference type="PANTHER" id="PTHR21621:SF0">
    <property type="entry name" value="BETA-CITRYLGLUTAMATE SYNTHASE B-RELATED"/>
    <property type="match status" value="1"/>
</dbReference>
<dbReference type="OrthoDB" id="583309at2"/>
<dbReference type="AlphaFoldDB" id="A0A0Q9YC86"/>
<dbReference type="RefSeq" id="WP_057624735.1">
    <property type="nucleotide sequence ID" value="NZ_LKHV02000001.1"/>
</dbReference>
<sequence length="341" mass="39322">MKKILILADKEDAHARIVSRALEMKGAQGIRWDPGEFLLKQKINLFLKPVSSIEIYTKEGSINLNEIDVVWFRRPRLPTLPNSIHPDDEKFIKEESISFMRALWSFMCESAVWINPFSSYHMANSKLVHLRLALELGFIIPNTLVSNDKNRILDFLAKNKCTGVIYKTFMPFSWQEEEGVFSSQTAIVSADFLPEQEVLQMTPGIYQSLVLKAYEIRATFFNDCCIAVRIENHSEIDWRSLHFKGKIPIGEIKLPNLIYDKCIQLMKKLGISFGCFDFIVTPAGEYIFLEVNEMGQFLWIEELLPELKLLNTFCDFVLTMGNRGSNCQYEPSLKLSNILDR</sequence>
<comment type="caution">
    <text evidence="2">The sequence shown here is derived from an EMBL/GenBank/DDBJ whole genome shotgun (WGS) entry which is preliminary data.</text>
</comment>
<gene>
    <name evidence="3" type="ORF">CC99x_006930</name>
    <name evidence="2" type="ORF">CC99x_01646</name>
</gene>
<dbReference type="InterPro" id="IPR048936">
    <property type="entry name" value="MvdD-like_ATPgrasp"/>
</dbReference>
<dbReference type="GO" id="GO:0009432">
    <property type="term" value="P:SOS response"/>
    <property type="evidence" value="ECO:0007669"/>
    <property type="project" value="TreeGrafter"/>
</dbReference>
<dbReference type="EMBL" id="LKHV02000001">
    <property type="protein sequence ID" value="MCS5708640.1"/>
    <property type="molecule type" value="Genomic_DNA"/>
</dbReference>
<organism evidence="2">
    <name type="scientific">Candidatus Berkiella cookevillensis</name>
    <dbReference type="NCBI Taxonomy" id="437022"/>
    <lineage>
        <taxon>Bacteria</taxon>
        <taxon>Pseudomonadati</taxon>
        <taxon>Pseudomonadota</taxon>
        <taxon>Gammaproteobacteria</taxon>
        <taxon>Candidatus Berkiellales</taxon>
        <taxon>Candidatus Berkiellaceae</taxon>
        <taxon>Candidatus Berkiella</taxon>
    </lineage>
</organism>
<protein>
    <recommendedName>
        <fullName evidence="1">MvdD-like pre-ATP grasp domain-containing protein</fullName>
    </recommendedName>
</protein>
<reference evidence="3" key="2">
    <citation type="journal article" date="2016" name="Genome Announc.">
        <title>Draft Genome Sequences of Two Novel Amoeba-Resistant Intranuclear Bacteria, 'Candidatus Berkiella cookevillensis' and 'Candidatus Berkiella aquae'.</title>
        <authorList>
            <person name="Mehari Y.T."/>
            <person name="Arivett B.A."/>
            <person name="Farone A.L."/>
            <person name="Gunderson J.H."/>
            <person name="Farone M.B."/>
        </authorList>
    </citation>
    <scope>NUCLEOTIDE SEQUENCE</scope>
    <source>
        <strain evidence="3">CC99</strain>
    </source>
</reference>
<accession>A0A0Q9YC86</accession>
<name>A0A0Q9YC86_9GAMM</name>
<reference evidence="2" key="1">
    <citation type="submission" date="2015-09" db="EMBL/GenBank/DDBJ databases">
        <title>Draft Genome Sequences of Two Novel Amoeba-resistant Intranuclear Bacteria, Candidatus Berkiella cookevillensis and Candidatus Berkiella aquae.</title>
        <authorList>
            <person name="Mehari Y.T."/>
            <person name="Arivett B.A."/>
            <person name="Farone A.L."/>
            <person name="Gunderson J.H."/>
            <person name="Farone M.B."/>
        </authorList>
    </citation>
    <scope>NUCLEOTIDE SEQUENCE [LARGE SCALE GENOMIC DNA]</scope>
    <source>
        <strain evidence="2">CC99</strain>
    </source>
</reference>
<dbReference type="STRING" id="437022.CC99x_01646"/>
<evidence type="ECO:0000313" key="4">
    <source>
        <dbReference type="Proteomes" id="UP000051494"/>
    </source>
</evidence>